<reference evidence="1 2" key="1">
    <citation type="submission" date="2017-08" db="EMBL/GenBank/DDBJ databases">
        <title>Infants hospitalized years apart are colonized by the same room-sourced microbial strains.</title>
        <authorList>
            <person name="Brooks B."/>
            <person name="Olm M.R."/>
            <person name="Firek B.A."/>
            <person name="Baker R."/>
            <person name="Thomas B.C."/>
            <person name="Morowitz M.J."/>
            <person name="Banfield J.F."/>
        </authorList>
    </citation>
    <scope>NUCLEOTIDE SEQUENCE [LARGE SCALE GENOMIC DNA]</scope>
    <source>
        <strain evidence="1">S2_005_003_R2_47</strain>
    </source>
</reference>
<sequence length="75" mass="8163">MGGNPAYFPLAGLATVHPRSIFDQASGHKSNIVFRDFLSIPITEDALIKICEDRIVELETLVAEISIDATIRPPA</sequence>
<name>A0A2W5KYW2_SPHMC</name>
<accession>A0A2W5KYW2</accession>
<gene>
    <name evidence="1" type="ORF">DI569_12640</name>
</gene>
<protein>
    <submittedName>
        <fullName evidence="1">Uncharacterized protein</fullName>
    </submittedName>
</protein>
<comment type="caution">
    <text evidence="1">The sequence shown here is derived from an EMBL/GenBank/DDBJ whole genome shotgun (WGS) entry which is preliminary data.</text>
</comment>
<proteinExistence type="predicted"/>
<organism evidence="1 2">
    <name type="scientific">Sphingopyxis macrogoltabida</name>
    <name type="common">Sphingomonas macrogoltabidus</name>
    <dbReference type="NCBI Taxonomy" id="33050"/>
    <lineage>
        <taxon>Bacteria</taxon>
        <taxon>Pseudomonadati</taxon>
        <taxon>Pseudomonadota</taxon>
        <taxon>Alphaproteobacteria</taxon>
        <taxon>Sphingomonadales</taxon>
        <taxon>Sphingomonadaceae</taxon>
        <taxon>Sphingopyxis</taxon>
    </lineage>
</organism>
<evidence type="ECO:0000313" key="1">
    <source>
        <dbReference type="EMBL" id="PZQ21269.1"/>
    </source>
</evidence>
<dbReference type="EMBL" id="QFPJ01000033">
    <property type="protein sequence ID" value="PZQ21269.1"/>
    <property type="molecule type" value="Genomic_DNA"/>
</dbReference>
<dbReference type="Proteomes" id="UP000248597">
    <property type="component" value="Unassembled WGS sequence"/>
</dbReference>
<evidence type="ECO:0000313" key="2">
    <source>
        <dbReference type="Proteomes" id="UP000248597"/>
    </source>
</evidence>
<dbReference type="AlphaFoldDB" id="A0A2W5KYW2"/>